<dbReference type="AlphaFoldDB" id="A0A9W6PR54"/>
<dbReference type="InterPro" id="IPR048576">
    <property type="entry name" value="Rv2175c_wHTH"/>
</dbReference>
<dbReference type="GO" id="GO:0003677">
    <property type="term" value="F:DNA binding"/>
    <property type="evidence" value="ECO:0007669"/>
    <property type="project" value="InterPro"/>
</dbReference>
<dbReference type="EMBL" id="BSRZ01000002">
    <property type="protein sequence ID" value="GLW63059.1"/>
    <property type="molecule type" value="Genomic_DNA"/>
</dbReference>
<dbReference type="InterPro" id="IPR041098">
    <property type="entry name" value="Rv2175c_C"/>
</dbReference>
<dbReference type="Pfam" id="PF21531">
    <property type="entry name" value="Rv2175c_wHTH"/>
    <property type="match status" value="1"/>
</dbReference>
<feature type="domain" description="DNA-binding protein Rv2175c wHTH" evidence="2">
    <location>
        <begin position="27"/>
        <end position="76"/>
    </location>
</feature>
<evidence type="ECO:0000259" key="2">
    <source>
        <dbReference type="Pfam" id="PF21531"/>
    </source>
</evidence>
<accession>A0A9W6PR54</accession>
<reference evidence="3" key="1">
    <citation type="submission" date="2023-02" db="EMBL/GenBank/DDBJ databases">
        <title>Actinomadura rubrobrunea NBRC 14622.</title>
        <authorList>
            <person name="Ichikawa N."/>
            <person name="Sato H."/>
            <person name="Tonouchi N."/>
        </authorList>
    </citation>
    <scope>NUCLEOTIDE SEQUENCE</scope>
    <source>
        <strain evidence="3">NBRC 14622</strain>
    </source>
</reference>
<keyword evidence="4" id="KW-1185">Reference proteome</keyword>
<evidence type="ECO:0000259" key="1">
    <source>
        <dbReference type="Pfam" id="PF18367"/>
    </source>
</evidence>
<dbReference type="Proteomes" id="UP001165124">
    <property type="component" value="Unassembled WGS sequence"/>
</dbReference>
<dbReference type="Pfam" id="PF18367">
    <property type="entry name" value="Rv2175c_C"/>
    <property type="match status" value="1"/>
</dbReference>
<feature type="domain" description="Rv2175c C-terminal" evidence="1">
    <location>
        <begin position="82"/>
        <end position="137"/>
    </location>
</feature>
<gene>
    <name evidence="3" type="ORF">Arub01_13030</name>
</gene>
<comment type="caution">
    <text evidence="3">The sequence shown here is derived from an EMBL/GenBank/DDBJ whole genome shotgun (WGS) entry which is preliminary data.</text>
</comment>
<name>A0A9W6PR54_9ACTN</name>
<sequence>MREAGAWYAGGVTQMHATIESVLDPHTDALVGEWLTLKEVAARLDVKHSRIKQLLAERKLLAVRREGQLMVPAAFIRNGQVIKGLSGTLTVLSDSGFDDVETLRWLFTADDTLPGTPVQALSENRGTEVRRRAQALAF</sequence>
<evidence type="ECO:0000313" key="3">
    <source>
        <dbReference type="EMBL" id="GLW63059.1"/>
    </source>
</evidence>
<organism evidence="3 4">
    <name type="scientific">Actinomadura rubrobrunea</name>
    <dbReference type="NCBI Taxonomy" id="115335"/>
    <lineage>
        <taxon>Bacteria</taxon>
        <taxon>Bacillati</taxon>
        <taxon>Actinomycetota</taxon>
        <taxon>Actinomycetes</taxon>
        <taxon>Streptosporangiales</taxon>
        <taxon>Thermomonosporaceae</taxon>
        <taxon>Actinomadura</taxon>
    </lineage>
</organism>
<evidence type="ECO:0008006" key="5">
    <source>
        <dbReference type="Google" id="ProtNLM"/>
    </source>
</evidence>
<evidence type="ECO:0000313" key="4">
    <source>
        <dbReference type="Proteomes" id="UP001165124"/>
    </source>
</evidence>
<proteinExistence type="predicted"/>
<protein>
    <recommendedName>
        <fullName evidence="5">Helix-turn-helix domain-containing protein</fullName>
    </recommendedName>
</protein>